<name>A0A0B7NMX8_9FUNG</name>
<feature type="region of interest" description="Disordered" evidence="1">
    <location>
        <begin position="82"/>
        <end position="141"/>
    </location>
</feature>
<dbReference type="Proteomes" id="UP000054107">
    <property type="component" value="Unassembled WGS sequence"/>
</dbReference>
<organism evidence="2 3">
    <name type="scientific">Parasitella parasitica</name>
    <dbReference type="NCBI Taxonomy" id="35722"/>
    <lineage>
        <taxon>Eukaryota</taxon>
        <taxon>Fungi</taxon>
        <taxon>Fungi incertae sedis</taxon>
        <taxon>Mucoromycota</taxon>
        <taxon>Mucoromycotina</taxon>
        <taxon>Mucoromycetes</taxon>
        <taxon>Mucorales</taxon>
        <taxon>Mucorineae</taxon>
        <taxon>Mucoraceae</taxon>
        <taxon>Parasitella</taxon>
    </lineage>
</organism>
<dbReference type="AlphaFoldDB" id="A0A0B7NMX8"/>
<evidence type="ECO:0000256" key="1">
    <source>
        <dbReference type="SAM" id="MobiDB-lite"/>
    </source>
</evidence>
<feature type="compositionally biased region" description="Basic residues" evidence="1">
    <location>
        <begin position="111"/>
        <end position="122"/>
    </location>
</feature>
<dbReference type="EMBL" id="LN733260">
    <property type="protein sequence ID" value="CEP16728.1"/>
    <property type="molecule type" value="Genomic_DNA"/>
</dbReference>
<evidence type="ECO:0000313" key="2">
    <source>
        <dbReference type="EMBL" id="CEP16728.1"/>
    </source>
</evidence>
<reference evidence="2 3" key="1">
    <citation type="submission" date="2014-09" db="EMBL/GenBank/DDBJ databases">
        <authorList>
            <person name="Ellenberger Sabrina"/>
        </authorList>
    </citation>
    <scope>NUCLEOTIDE SEQUENCE [LARGE SCALE GENOMIC DNA]</scope>
    <source>
        <strain evidence="2 3">CBS 412.66</strain>
    </source>
</reference>
<dbReference type="OrthoDB" id="2221057at2759"/>
<feature type="compositionally biased region" description="Basic residues" evidence="1">
    <location>
        <begin position="131"/>
        <end position="141"/>
    </location>
</feature>
<feature type="compositionally biased region" description="Polar residues" evidence="1">
    <location>
        <begin position="82"/>
        <end position="104"/>
    </location>
</feature>
<sequence length="141" mass="15829">MNPSTIDGSLYQVHIDIQLRQLENDASIIASKKEPLRKILQSLKQVDGNTLYPIFNDIFYNSVDYRSVNSQVDRTAYASSTAQVQAASNNEKVNTATTEPQSEPQPEHKQNTSKHAKGKNKQIKVPTPAKNKGKRKSNQIY</sequence>
<keyword evidence="3" id="KW-1185">Reference proteome</keyword>
<gene>
    <name evidence="2" type="primary">PARPA_11003.1 scaffold 42152</name>
</gene>
<proteinExistence type="predicted"/>
<evidence type="ECO:0000313" key="3">
    <source>
        <dbReference type="Proteomes" id="UP000054107"/>
    </source>
</evidence>
<accession>A0A0B7NMX8</accession>
<protein>
    <submittedName>
        <fullName evidence="2">Uncharacterized protein</fullName>
    </submittedName>
</protein>